<organism evidence="6 7">
    <name type="scientific">Nocardioides aquiterrae</name>
    <dbReference type="NCBI Taxonomy" id="203799"/>
    <lineage>
        <taxon>Bacteria</taxon>
        <taxon>Bacillati</taxon>
        <taxon>Actinomycetota</taxon>
        <taxon>Actinomycetes</taxon>
        <taxon>Propionibacteriales</taxon>
        <taxon>Nocardioidaceae</taxon>
        <taxon>Nocardioides</taxon>
    </lineage>
</organism>
<evidence type="ECO:0000313" key="7">
    <source>
        <dbReference type="Proteomes" id="UP001499979"/>
    </source>
</evidence>
<proteinExistence type="predicted"/>
<dbReference type="InterPro" id="IPR001296">
    <property type="entry name" value="Glyco_trans_1"/>
</dbReference>
<evidence type="ECO:0000256" key="1">
    <source>
        <dbReference type="ARBA" id="ARBA00022676"/>
    </source>
</evidence>
<dbReference type="RefSeq" id="WP_343908323.1">
    <property type="nucleotide sequence ID" value="NZ_BAAAJE010000015.1"/>
</dbReference>
<dbReference type="SUPFAM" id="SSF53756">
    <property type="entry name" value="UDP-Glycosyltransferase/glycogen phosphorylase"/>
    <property type="match status" value="1"/>
</dbReference>
<evidence type="ECO:0000256" key="2">
    <source>
        <dbReference type="ARBA" id="ARBA00022679"/>
    </source>
</evidence>
<comment type="caution">
    <text evidence="6">The sequence shown here is derived from an EMBL/GenBank/DDBJ whole genome shotgun (WGS) entry which is preliminary data.</text>
</comment>
<dbReference type="Pfam" id="PF13439">
    <property type="entry name" value="Glyco_transf_4"/>
    <property type="match status" value="1"/>
</dbReference>
<keyword evidence="1" id="KW-0328">Glycosyltransferase</keyword>
<dbReference type="EMBL" id="BAAAJE010000015">
    <property type="protein sequence ID" value="GAA1148756.1"/>
    <property type="molecule type" value="Genomic_DNA"/>
</dbReference>
<evidence type="ECO:0000259" key="4">
    <source>
        <dbReference type="Pfam" id="PF00534"/>
    </source>
</evidence>
<dbReference type="CDD" id="cd03802">
    <property type="entry name" value="GT4_AviGT4-like"/>
    <property type="match status" value="1"/>
</dbReference>
<feature type="region of interest" description="Disordered" evidence="3">
    <location>
        <begin position="342"/>
        <end position="368"/>
    </location>
</feature>
<dbReference type="Proteomes" id="UP001499979">
    <property type="component" value="Unassembled WGS sequence"/>
</dbReference>
<gene>
    <name evidence="6" type="ORF">GCM10009606_29290</name>
</gene>
<protein>
    <submittedName>
        <fullName evidence="6">Glycosyltransferase family 4 protein</fullName>
    </submittedName>
</protein>
<evidence type="ECO:0000256" key="3">
    <source>
        <dbReference type="SAM" id="MobiDB-lite"/>
    </source>
</evidence>
<dbReference type="InterPro" id="IPR028098">
    <property type="entry name" value="Glyco_trans_4-like_N"/>
</dbReference>
<evidence type="ECO:0000259" key="5">
    <source>
        <dbReference type="Pfam" id="PF13439"/>
    </source>
</evidence>
<feature type="domain" description="Glycosyl transferase family 1" evidence="4">
    <location>
        <begin position="172"/>
        <end position="313"/>
    </location>
</feature>
<dbReference type="Gene3D" id="3.40.50.2000">
    <property type="entry name" value="Glycogen Phosphorylase B"/>
    <property type="match status" value="2"/>
</dbReference>
<name>A0ABN1UFW8_9ACTN</name>
<feature type="domain" description="Glycosyltransferase subfamily 4-like N-terminal" evidence="5">
    <location>
        <begin position="18"/>
        <end position="159"/>
    </location>
</feature>
<evidence type="ECO:0000313" key="6">
    <source>
        <dbReference type="EMBL" id="GAA1148756.1"/>
    </source>
</evidence>
<keyword evidence="2" id="KW-0808">Transferase</keyword>
<keyword evidence="7" id="KW-1185">Reference proteome</keyword>
<dbReference type="PANTHER" id="PTHR12526:SF595">
    <property type="entry name" value="BLL5217 PROTEIN"/>
    <property type="match status" value="1"/>
</dbReference>
<sequence length="368" mass="38200">MRIGLIAPPGIPVPPPAYGGTESVIDRLARGLARAGHDVLLAAAANSTCPVPRVAGTDEAGDSAPVCAATTADLRHVITSYAALADVDVVHDHTLVGPLYGHPPVSMPVVTTAHGPFDAILGPVYRAMRGVALVAISHHQAATADGVTVAGVIHHGLDVSSVPEGRGTGGYASFLGRMSPEKGPREAVLVARGAGIPLRMAAKLREPAERDYFDAEVKPLLCSEVEFLGELDHAEKLELVGDSVALVNPMQWAEPFGLVMIEALATGTPVVATPVGSAPELVDDGVTGYLRTDVPELAAALMDAAELDRATCRAVAASRFSSDRMVAAHVRLYEELLSGRAPRYPPPRPAAIATPAVKQPSASLHQSP</sequence>
<accession>A0ABN1UFW8</accession>
<reference evidence="6 7" key="1">
    <citation type="journal article" date="2019" name="Int. J. Syst. Evol. Microbiol.">
        <title>The Global Catalogue of Microorganisms (GCM) 10K type strain sequencing project: providing services to taxonomists for standard genome sequencing and annotation.</title>
        <authorList>
            <consortium name="The Broad Institute Genomics Platform"/>
            <consortium name="The Broad Institute Genome Sequencing Center for Infectious Disease"/>
            <person name="Wu L."/>
            <person name="Ma J."/>
        </authorList>
    </citation>
    <scope>NUCLEOTIDE SEQUENCE [LARGE SCALE GENOMIC DNA]</scope>
    <source>
        <strain evidence="6 7">JCM 11813</strain>
    </source>
</reference>
<dbReference type="PANTHER" id="PTHR12526">
    <property type="entry name" value="GLYCOSYLTRANSFERASE"/>
    <property type="match status" value="1"/>
</dbReference>
<dbReference type="Pfam" id="PF00534">
    <property type="entry name" value="Glycos_transf_1"/>
    <property type="match status" value="1"/>
</dbReference>